<organism evidence="1">
    <name type="scientific">marine metagenome</name>
    <dbReference type="NCBI Taxonomy" id="408172"/>
    <lineage>
        <taxon>unclassified sequences</taxon>
        <taxon>metagenomes</taxon>
        <taxon>ecological metagenomes</taxon>
    </lineage>
</organism>
<evidence type="ECO:0000313" key="1">
    <source>
        <dbReference type="EMBL" id="SVD66658.1"/>
    </source>
</evidence>
<accession>A0A382X8I3</accession>
<sequence length="161" mass="18485">GFIMARLDIDVDFDADEAHDKLDRIKKRGRNFKPVMEDIRDELRMAWTSNFTSNGLAVGGWAPLDAEYASWKAAHFPGATPLIQTGNLFKSIASLRGVEVDLDRHGARFSLADIRVAKFHQYGTTRMPKREIVFEPAGARRRWAEWMKDYIQEGRNKIEDM</sequence>
<name>A0A382X8I3_9ZZZZ</name>
<gene>
    <name evidence="1" type="ORF">METZ01_LOCUS419512</name>
</gene>
<proteinExistence type="predicted"/>
<feature type="non-terminal residue" evidence="1">
    <location>
        <position position="1"/>
    </location>
</feature>
<dbReference type="EMBL" id="UINC01165328">
    <property type="protein sequence ID" value="SVD66658.1"/>
    <property type="molecule type" value="Genomic_DNA"/>
</dbReference>
<reference evidence="1" key="1">
    <citation type="submission" date="2018-05" db="EMBL/GenBank/DDBJ databases">
        <authorList>
            <person name="Lanie J.A."/>
            <person name="Ng W.-L."/>
            <person name="Kazmierczak K.M."/>
            <person name="Andrzejewski T.M."/>
            <person name="Davidsen T.M."/>
            <person name="Wayne K.J."/>
            <person name="Tettelin H."/>
            <person name="Glass J.I."/>
            <person name="Rusch D."/>
            <person name="Podicherti R."/>
            <person name="Tsui H.-C.T."/>
            <person name="Winkler M.E."/>
        </authorList>
    </citation>
    <scope>NUCLEOTIDE SEQUENCE</scope>
</reference>
<protein>
    <submittedName>
        <fullName evidence="1">Uncharacterized protein</fullName>
    </submittedName>
</protein>
<dbReference type="AlphaFoldDB" id="A0A382X8I3"/>